<dbReference type="PROSITE" id="PS00211">
    <property type="entry name" value="ABC_TRANSPORTER_1"/>
    <property type="match status" value="1"/>
</dbReference>
<dbReference type="Pfam" id="PF00005">
    <property type="entry name" value="ABC_tran"/>
    <property type="match status" value="1"/>
</dbReference>
<evidence type="ECO:0000313" key="7">
    <source>
        <dbReference type="EMBL" id="SDN05220.1"/>
    </source>
</evidence>
<dbReference type="InterPro" id="IPR003439">
    <property type="entry name" value="ABC_transporter-like_ATP-bd"/>
</dbReference>
<evidence type="ECO:0000256" key="4">
    <source>
        <dbReference type="ARBA" id="ARBA00022840"/>
    </source>
</evidence>
<feature type="domain" description="ABC transporter" evidence="6">
    <location>
        <begin position="21"/>
        <end position="252"/>
    </location>
</feature>
<evidence type="ECO:0000313" key="8">
    <source>
        <dbReference type="Proteomes" id="UP000199370"/>
    </source>
</evidence>
<dbReference type="PROSITE" id="PS50893">
    <property type="entry name" value="ABC_TRANSPORTER_2"/>
    <property type="match status" value="1"/>
</dbReference>
<organism evidence="7 8">
    <name type="scientific">Haloarchaeobius iranensis</name>
    <dbReference type="NCBI Taxonomy" id="996166"/>
    <lineage>
        <taxon>Archaea</taxon>
        <taxon>Methanobacteriati</taxon>
        <taxon>Methanobacteriota</taxon>
        <taxon>Stenosarchaea group</taxon>
        <taxon>Halobacteria</taxon>
        <taxon>Halobacteriales</taxon>
        <taxon>Halorubellaceae</taxon>
        <taxon>Haloarchaeobius</taxon>
    </lineage>
</organism>
<evidence type="ECO:0000256" key="2">
    <source>
        <dbReference type="ARBA" id="ARBA00022448"/>
    </source>
</evidence>
<accession>A0A1G9Y866</accession>
<dbReference type="InterPro" id="IPR003593">
    <property type="entry name" value="AAA+_ATPase"/>
</dbReference>
<reference evidence="7 8" key="1">
    <citation type="submission" date="2016-10" db="EMBL/GenBank/DDBJ databases">
        <authorList>
            <person name="de Groot N.N."/>
        </authorList>
    </citation>
    <scope>NUCLEOTIDE SEQUENCE [LARGE SCALE GENOMIC DNA]</scope>
    <source>
        <strain evidence="8">EB21,IBRC-M 10013,KCTC 4048</strain>
    </source>
</reference>
<dbReference type="SMART" id="SM00382">
    <property type="entry name" value="AAA"/>
    <property type="match status" value="1"/>
</dbReference>
<keyword evidence="4 7" id="KW-0067">ATP-binding</keyword>
<dbReference type="RefSeq" id="WP_089734278.1">
    <property type="nucleotide sequence ID" value="NZ_FNIA01000013.1"/>
</dbReference>
<keyword evidence="3" id="KW-0547">Nucleotide-binding</keyword>
<dbReference type="PANTHER" id="PTHR43820">
    <property type="entry name" value="HIGH-AFFINITY BRANCHED-CHAIN AMINO ACID TRANSPORT ATP-BINDING PROTEIN LIVF"/>
    <property type="match status" value="1"/>
</dbReference>
<dbReference type="STRING" id="996166.SAMN05192554_11352"/>
<evidence type="ECO:0000256" key="1">
    <source>
        <dbReference type="ARBA" id="ARBA00005417"/>
    </source>
</evidence>
<dbReference type="AlphaFoldDB" id="A0A1G9Y866"/>
<dbReference type="OrthoDB" id="97750at2157"/>
<dbReference type="PANTHER" id="PTHR43820:SF2">
    <property type="entry name" value="ABC TRANSPORTER ATP-BINDING PROTEIN"/>
    <property type="match status" value="1"/>
</dbReference>
<evidence type="ECO:0000259" key="6">
    <source>
        <dbReference type="PROSITE" id="PS50893"/>
    </source>
</evidence>
<keyword evidence="5" id="KW-0029">Amino-acid transport</keyword>
<gene>
    <name evidence="7" type="ORF">SAMN05192554_11352</name>
</gene>
<dbReference type="GO" id="GO:0005524">
    <property type="term" value="F:ATP binding"/>
    <property type="evidence" value="ECO:0007669"/>
    <property type="project" value="UniProtKB-KW"/>
</dbReference>
<keyword evidence="8" id="KW-1185">Reference proteome</keyword>
<evidence type="ECO:0000256" key="3">
    <source>
        <dbReference type="ARBA" id="ARBA00022741"/>
    </source>
</evidence>
<dbReference type="InterPro" id="IPR027417">
    <property type="entry name" value="P-loop_NTPase"/>
</dbReference>
<dbReference type="GO" id="GO:0015807">
    <property type="term" value="P:L-amino acid transport"/>
    <property type="evidence" value="ECO:0007669"/>
    <property type="project" value="TreeGrafter"/>
</dbReference>
<comment type="similarity">
    <text evidence="1">Belongs to the ABC transporter superfamily.</text>
</comment>
<dbReference type="Gene3D" id="3.40.50.300">
    <property type="entry name" value="P-loop containing nucleotide triphosphate hydrolases"/>
    <property type="match status" value="1"/>
</dbReference>
<evidence type="ECO:0000256" key="5">
    <source>
        <dbReference type="ARBA" id="ARBA00022970"/>
    </source>
</evidence>
<dbReference type="EMBL" id="FNIA01000013">
    <property type="protein sequence ID" value="SDN05220.1"/>
    <property type="molecule type" value="Genomic_DNA"/>
</dbReference>
<keyword evidence="2" id="KW-0813">Transport</keyword>
<dbReference type="GO" id="GO:0016887">
    <property type="term" value="F:ATP hydrolysis activity"/>
    <property type="evidence" value="ECO:0007669"/>
    <property type="project" value="InterPro"/>
</dbReference>
<dbReference type="InterPro" id="IPR052156">
    <property type="entry name" value="BCAA_Transport_ATP-bd_LivF"/>
</dbReference>
<dbReference type="InterPro" id="IPR017871">
    <property type="entry name" value="ABC_transporter-like_CS"/>
</dbReference>
<sequence>MSSDWDASTTADATEPSGALLEVDGLAAGYDTGQVLFDVDLAIEEGELVSLLGRNGAGKTTTMHAIMGADEPAVLGGDIRYRGESIVDWQSHRRANRGIAIVPEKRRCFPRLSVVENVRLAINHAQNPLGLDEALAFFPELDDMRGKEARNMSGGEQQMLAIARALAANPDLMLLDEPFEGLAPYIVRRIEDIVADINAEQGITVFFVEQNVAAALAIADRHYVLDEGHIVDEVTSDRIREDEEFRQRYLGV</sequence>
<protein>
    <submittedName>
        <fullName evidence="7">Amino acid/amide ABC transporter ATP-binding protein 2, HAAT family</fullName>
    </submittedName>
</protein>
<dbReference type="GO" id="GO:0015658">
    <property type="term" value="F:branched-chain amino acid transmembrane transporter activity"/>
    <property type="evidence" value="ECO:0007669"/>
    <property type="project" value="TreeGrafter"/>
</dbReference>
<name>A0A1G9Y866_9EURY</name>
<dbReference type="SUPFAM" id="SSF52540">
    <property type="entry name" value="P-loop containing nucleoside triphosphate hydrolases"/>
    <property type="match status" value="1"/>
</dbReference>
<proteinExistence type="inferred from homology"/>
<dbReference type="Proteomes" id="UP000199370">
    <property type="component" value="Unassembled WGS sequence"/>
</dbReference>
<dbReference type="CDD" id="cd03224">
    <property type="entry name" value="ABC_TM1139_LivF_branched"/>
    <property type="match status" value="1"/>
</dbReference>